<feature type="modified residue" description="4-aspartylphosphate" evidence="4">
    <location>
        <position position="58"/>
    </location>
</feature>
<dbReference type="RefSeq" id="WP_378167235.1">
    <property type="nucleotide sequence ID" value="NZ_JBHSBU010000001.1"/>
</dbReference>
<dbReference type="InterPro" id="IPR000792">
    <property type="entry name" value="Tscrpt_reg_LuxR_C"/>
</dbReference>
<dbReference type="InterPro" id="IPR016032">
    <property type="entry name" value="Sig_transdc_resp-reg_C-effctor"/>
</dbReference>
<dbReference type="EMBL" id="JBHSBU010000001">
    <property type="protein sequence ID" value="MFC4161371.1"/>
    <property type="molecule type" value="Genomic_DNA"/>
</dbReference>
<dbReference type="PANTHER" id="PTHR44688:SF16">
    <property type="entry name" value="DNA-BINDING TRANSCRIPTIONAL ACTIVATOR DEVR_DOSR"/>
    <property type="match status" value="1"/>
</dbReference>
<evidence type="ECO:0000259" key="5">
    <source>
        <dbReference type="PROSITE" id="PS50043"/>
    </source>
</evidence>
<dbReference type="Pfam" id="PF00072">
    <property type="entry name" value="Response_reg"/>
    <property type="match status" value="1"/>
</dbReference>
<name>A0ABV8MWK9_9NEIS</name>
<dbReference type="PANTHER" id="PTHR44688">
    <property type="entry name" value="DNA-BINDING TRANSCRIPTIONAL ACTIVATOR DEVR_DOSR"/>
    <property type="match status" value="1"/>
</dbReference>
<gene>
    <name evidence="7" type="ORF">ACFOW7_18710</name>
</gene>
<evidence type="ECO:0000259" key="6">
    <source>
        <dbReference type="PROSITE" id="PS50110"/>
    </source>
</evidence>
<dbReference type="PROSITE" id="PS50043">
    <property type="entry name" value="HTH_LUXR_2"/>
    <property type="match status" value="1"/>
</dbReference>
<keyword evidence="3" id="KW-0804">Transcription</keyword>
<dbReference type="Proteomes" id="UP001595791">
    <property type="component" value="Unassembled WGS sequence"/>
</dbReference>
<protein>
    <submittedName>
        <fullName evidence="7">Response regulator transcription factor</fullName>
    </submittedName>
</protein>
<dbReference type="CDD" id="cd17537">
    <property type="entry name" value="REC_FixJ"/>
    <property type="match status" value="1"/>
</dbReference>
<dbReference type="SMART" id="SM00421">
    <property type="entry name" value="HTH_LUXR"/>
    <property type="match status" value="1"/>
</dbReference>
<comment type="caution">
    <text evidence="7">The sequence shown here is derived from an EMBL/GenBank/DDBJ whole genome shotgun (WGS) entry which is preliminary data.</text>
</comment>
<dbReference type="InterPro" id="IPR036388">
    <property type="entry name" value="WH-like_DNA-bd_sf"/>
</dbReference>
<evidence type="ECO:0000256" key="4">
    <source>
        <dbReference type="PROSITE-ProRule" id="PRU00169"/>
    </source>
</evidence>
<dbReference type="Gene3D" id="3.40.50.2300">
    <property type="match status" value="1"/>
</dbReference>
<feature type="domain" description="Response regulatory" evidence="6">
    <location>
        <begin position="9"/>
        <end position="123"/>
    </location>
</feature>
<dbReference type="Gene3D" id="1.10.10.10">
    <property type="entry name" value="Winged helix-like DNA-binding domain superfamily/Winged helix DNA-binding domain"/>
    <property type="match status" value="1"/>
</dbReference>
<evidence type="ECO:0000256" key="2">
    <source>
        <dbReference type="ARBA" id="ARBA00023125"/>
    </source>
</evidence>
<accession>A0ABV8MWK9</accession>
<feature type="domain" description="HTH luxR-type" evidence="5">
    <location>
        <begin position="139"/>
        <end position="204"/>
    </location>
</feature>
<reference evidence="8" key="1">
    <citation type="journal article" date="2019" name="Int. J. Syst. Evol. Microbiol.">
        <title>The Global Catalogue of Microorganisms (GCM) 10K type strain sequencing project: providing services to taxonomists for standard genome sequencing and annotation.</title>
        <authorList>
            <consortium name="The Broad Institute Genomics Platform"/>
            <consortium name="The Broad Institute Genome Sequencing Center for Infectious Disease"/>
            <person name="Wu L."/>
            <person name="Ma J."/>
        </authorList>
    </citation>
    <scope>NUCLEOTIDE SEQUENCE [LARGE SCALE GENOMIC DNA]</scope>
    <source>
        <strain evidence="8">LMG 29894</strain>
    </source>
</reference>
<sequence length="204" mass="22319">MTTSHRPDTVYVVDDDAAVRDALALLLQAHGHPVRAFASGEAFLAALEAQSSGCVILDVRMDGLSGLDVFDRLCQRGSELSVLFLSGHGDIPMAVQAVKQGAFDFLEKPCREEELLHKLDQALAQIAQRRQVRQGTAALQARLARLSPREREVMQQVLAGKLNKQIADELQITVRTVEVHRANVFTKMEVRSAVELAQLLAGLG</sequence>
<evidence type="ECO:0000256" key="1">
    <source>
        <dbReference type="ARBA" id="ARBA00023015"/>
    </source>
</evidence>
<proteinExistence type="predicted"/>
<dbReference type="SUPFAM" id="SSF46894">
    <property type="entry name" value="C-terminal effector domain of the bipartite response regulators"/>
    <property type="match status" value="1"/>
</dbReference>
<dbReference type="PROSITE" id="PS50110">
    <property type="entry name" value="RESPONSE_REGULATORY"/>
    <property type="match status" value="1"/>
</dbReference>
<dbReference type="Pfam" id="PF00196">
    <property type="entry name" value="GerE"/>
    <property type="match status" value="1"/>
</dbReference>
<keyword evidence="2" id="KW-0238">DNA-binding</keyword>
<keyword evidence="1" id="KW-0805">Transcription regulation</keyword>
<dbReference type="SUPFAM" id="SSF52172">
    <property type="entry name" value="CheY-like"/>
    <property type="match status" value="1"/>
</dbReference>
<dbReference type="CDD" id="cd06170">
    <property type="entry name" value="LuxR_C_like"/>
    <property type="match status" value="1"/>
</dbReference>
<dbReference type="PRINTS" id="PR00038">
    <property type="entry name" value="HTHLUXR"/>
</dbReference>
<evidence type="ECO:0000313" key="8">
    <source>
        <dbReference type="Proteomes" id="UP001595791"/>
    </source>
</evidence>
<dbReference type="InterPro" id="IPR011006">
    <property type="entry name" value="CheY-like_superfamily"/>
</dbReference>
<keyword evidence="4" id="KW-0597">Phosphoprotein</keyword>
<evidence type="ECO:0000256" key="3">
    <source>
        <dbReference type="ARBA" id="ARBA00023163"/>
    </source>
</evidence>
<dbReference type="SMART" id="SM00448">
    <property type="entry name" value="REC"/>
    <property type="match status" value="1"/>
</dbReference>
<organism evidence="7 8">
    <name type="scientific">Chitinimonas lacunae</name>
    <dbReference type="NCBI Taxonomy" id="1963018"/>
    <lineage>
        <taxon>Bacteria</taxon>
        <taxon>Pseudomonadati</taxon>
        <taxon>Pseudomonadota</taxon>
        <taxon>Betaproteobacteria</taxon>
        <taxon>Neisseriales</taxon>
        <taxon>Chitinibacteraceae</taxon>
        <taxon>Chitinimonas</taxon>
    </lineage>
</organism>
<evidence type="ECO:0000313" key="7">
    <source>
        <dbReference type="EMBL" id="MFC4161371.1"/>
    </source>
</evidence>
<dbReference type="InterPro" id="IPR001789">
    <property type="entry name" value="Sig_transdc_resp-reg_receiver"/>
</dbReference>
<keyword evidence="8" id="KW-1185">Reference proteome</keyword>
<dbReference type="PROSITE" id="PS00622">
    <property type="entry name" value="HTH_LUXR_1"/>
    <property type="match status" value="1"/>
</dbReference>